<dbReference type="Proteomes" id="UP000326961">
    <property type="component" value="Chromosome"/>
</dbReference>
<dbReference type="AlphaFoldDB" id="A0A5P3XCS7"/>
<evidence type="ECO:0000313" key="2">
    <source>
        <dbReference type="Proteomes" id="UP000326961"/>
    </source>
</evidence>
<name>A0A5P3XCS7_PARBF</name>
<protein>
    <submittedName>
        <fullName evidence="1">Uncharacterized protein</fullName>
    </submittedName>
</protein>
<dbReference type="RefSeq" id="WP_150886250.1">
    <property type="nucleotide sequence ID" value="NZ_CP032452.1"/>
</dbReference>
<evidence type="ECO:0000313" key="1">
    <source>
        <dbReference type="EMBL" id="QEZ68482.1"/>
    </source>
</evidence>
<proteinExistence type="predicted"/>
<sequence length="78" mass="9271">MEFYCLLCGSKLLWESEISPDETPMNYEENGIVGVYHCTNEENCNATFHIIDLESENIDPEDNYTTREIRYFQNYLDF</sequence>
<gene>
    <name evidence="1" type="ORF">D4A35_05830</name>
</gene>
<reference evidence="1 2" key="1">
    <citation type="submission" date="2018-09" db="EMBL/GenBank/DDBJ databases">
        <title>A clostridial neurotoxin that targets Anopheles mosquitoes.</title>
        <authorList>
            <person name="Contreras E."/>
            <person name="Masuyer G."/>
            <person name="Qureshi N."/>
            <person name="Chawla S."/>
            <person name="Lim H.L."/>
            <person name="Chen J."/>
            <person name="Stenmark P."/>
            <person name="Gill S."/>
        </authorList>
    </citation>
    <scope>NUCLEOTIDE SEQUENCE [LARGE SCALE GENOMIC DNA]</scope>
    <source>
        <strain evidence="1 2">Cbm</strain>
    </source>
</reference>
<dbReference type="EMBL" id="CP032452">
    <property type="protein sequence ID" value="QEZ68482.1"/>
    <property type="molecule type" value="Genomic_DNA"/>
</dbReference>
<accession>A0A5P3XCS7</accession>
<organism evidence="1 2">
    <name type="scientific">Paraclostridium bifermentans</name>
    <name type="common">Clostridium bifermentans</name>
    <dbReference type="NCBI Taxonomy" id="1490"/>
    <lineage>
        <taxon>Bacteria</taxon>
        <taxon>Bacillati</taxon>
        <taxon>Bacillota</taxon>
        <taxon>Clostridia</taxon>
        <taxon>Peptostreptococcales</taxon>
        <taxon>Peptostreptococcaceae</taxon>
        <taxon>Paraclostridium</taxon>
    </lineage>
</organism>